<sequence length="50" mass="5880">MPIYPERRFRAVLRELITLLRESFTPKAGRFLPFDSCPTKFAPPMKKAVR</sequence>
<reference evidence="1 2" key="1">
    <citation type="journal article" date="2019" name="Int. J. Syst. Evol. Microbiol.">
        <title>The Global Catalogue of Microorganisms (GCM) 10K type strain sequencing project: providing services to taxonomists for standard genome sequencing and annotation.</title>
        <authorList>
            <consortium name="The Broad Institute Genomics Platform"/>
            <consortium name="The Broad Institute Genome Sequencing Center for Infectious Disease"/>
            <person name="Wu L."/>
            <person name="Ma J."/>
        </authorList>
    </citation>
    <scope>NUCLEOTIDE SEQUENCE [LARGE SCALE GENOMIC DNA]</scope>
    <source>
        <strain evidence="1 2">JCM 15089</strain>
    </source>
</reference>
<gene>
    <name evidence="1" type="ORF">GCM10008942_37310</name>
</gene>
<dbReference type="RefSeq" id="WP_166929182.1">
    <property type="nucleotide sequence ID" value="NZ_BAAADD010000011.1"/>
</dbReference>
<accession>A0ABN1F8X9</accession>
<organism evidence="1 2">
    <name type="scientific">Rhizomicrobium electricum</name>
    <dbReference type="NCBI Taxonomy" id="480070"/>
    <lineage>
        <taxon>Bacteria</taxon>
        <taxon>Pseudomonadati</taxon>
        <taxon>Pseudomonadota</taxon>
        <taxon>Alphaproteobacteria</taxon>
        <taxon>Micropepsales</taxon>
        <taxon>Micropepsaceae</taxon>
        <taxon>Rhizomicrobium</taxon>
    </lineage>
</organism>
<evidence type="ECO:0000313" key="1">
    <source>
        <dbReference type="EMBL" id="GAA0584944.1"/>
    </source>
</evidence>
<protein>
    <submittedName>
        <fullName evidence="1">Uncharacterized protein</fullName>
    </submittedName>
</protein>
<proteinExistence type="predicted"/>
<dbReference type="EMBL" id="BAAADD010000011">
    <property type="protein sequence ID" value="GAA0584944.1"/>
    <property type="molecule type" value="Genomic_DNA"/>
</dbReference>
<evidence type="ECO:0000313" key="2">
    <source>
        <dbReference type="Proteomes" id="UP001499951"/>
    </source>
</evidence>
<name>A0ABN1F8X9_9PROT</name>
<comment type="caution">
    <text evidence="1">The sequence shown here is derived from an EMBL/GenBank/DDBJ whole genome shotgun (WGS) entry which is preliminary data.</text>
</comment>
<keyword evidence="2" id="KW-1185">Reference proteome</keyword>
<dbReference type="Proteomes" id="UP001499951">
    <property type="component" value="Unassembled WGS sequence"/>
</dbReference>